<dbReference type="Proteomes" id="UP001279642">
    <property type="component" value="Unassembled WGS sequence"/>
</dbReference>
<sequence>MQRYSVIDDVPSPRIRRLYEYWMTKKGDRAMPSRQDIDPADIPALLPYIIMARLEYAPFRVRYTLVGTRCVENGAFDYTGHYLDELHFRTEHDTDWHEIYGLLSREKLPVLGLGQVKFDNGMLKPYAVAVLPLSRDGETVDQTIALEDLELEPLEAMRRPPTVRIGEPPR</sequence>
<evidence type="ECO:0000313" key="2">
    <source>
        <dbReference type="Proteomes" id="UP001279642"/>
    </source>
</evidence>
<dbReference type="EMBL" id="JAXCLW010000001">
    <property type="protein sequence ID" value="MDY0882134.1"/>
    <property type="molecule type" value="Genomic_DNA"/>
</dbReference>
<comment type="caution">
    <text evidence="1">The sequence shown here is derived from an EMBL/GenBank/DDBJ whole genome shotgun (WGS) entry which is preliminary data.</text>
</comment>
<protein>
    <submittedName>
        <fullName evidence="1">PAS domain-containing protein</fullName>
    </submittedName>
</protein>
<organism evidence="1 2">
    <name type="scientific">Dongia soli</name>
    <dbReference type="NCBI Taxonomy" id="600628"/>
    <lineage>
        <taxon>Bacteria</taxon>
        <taxon>Pseudomonadati</taxon>
        <taxon>Pseudomonadota</taxon>
        <taxon>Alphaproteobacteria</taxon>
        <taxon>Rhodospirillales</taxon>
        <taxon>Dongiaceae</taxon>
        <taxon>Dongia</taxon>
    </lineage>
</organism>
<dbReference type="RefSeq" id="WP_320507166.1">
    <property type="nucleotide sequence ID" value="NZ_JAXCLW010000001.1"/>
</dbReference>
<proteinExistence type="predicted"/>
<reference evidence="1 2" key="1">
    <citation type="journal article" date="2016" name="Antonie Van Leeuwenhoek">
        <title>Dongia soli sp. nov., isolated from soil from Dokdo, Korea.</title>
        <authorList>
            <person name="Kim D.U."/>
            <person name="Lee H."/>
            <person name="Kim H."/>
            <person name="Kim S.G."/>
            <person name="Ka J.O."/>
        </authorList>
    </citation>
    <scope>NUCLEOTIDE SEQUENCE [LARGE SCALE GENOMIC DNA]</scope>
    <source>
        <strain evidence="1 2">D78</strain>
    </source>
</reference>
<gene>
    <name evidence="1" type="ORF">SMD27_04715</name>
</gene>
<evidence type="ECO:0000313" key="1">
    <source>
        <dbReference type="EMBL" id="MDY0882134.1"/>
    </source>
</evidence>
<dbReference type="InterPro" id="IPR009922">
    <property type="entry name" value="DUF1457"/>
</dbReference>
<name>A0ABU5E7J2_9PROT</name>
<dbReference type="Pfam" id="PF07310">
    <property type="entry name" value="PAS_5"/>
    <property type="match status" value="1"/>
</dbReference>
<keyword evidence="2" id="KW-1185">Reference proteome</keyword>
<accession>A0ABU5E7J2</accession>